<dbReference type="GO" id="GO:0009002">
    <property type="term" value="F:serine-type D-Ala-D-Ala carboxypeptidase activity"/>
    <property type="evidence" value="ECO:0007669"/>
    <property type="project" value="UniProtKB-UniRule"/>
</dbReference>
<keyword evidence="4 16" id="KW-0132">Cell division</keyword>
<dbReference type="GO" id="GO:0043093">
    <property type="term" value="P:FtsZ-dependent cytokinesis"/>
    <property type="evidence" value="ECO:0007669"/>
    <property type="project" value="UniProtKB-UniRule"/>
</dbReference>
<keyword evidence="15 16" id="KW-0961">Cell wall biogenesis/degradation</keyword>
<evidence type="ECO:0000256" key="15">
    <source>
        <dbReference type="ARBA" id="ARBA00023316"/>
    </source>
</evidence>
<accession>A0A0F4T972</accession>
<dbReference type="SUPFAM" id="SSF56519">
    <property type="entry name" value="Penicillin binding protein dimerisation domain"/>
    <property type="match status" value="1"/>
</dbReference>
<dbReference type="EMBL" id="LACD01000025">
    <property type="protein sequence ID" value="KJZ40540.1"/>
    <property type="molecule type" value="Genomic_DNA"/>
</dbReference>
<keyword evidence="5 16" id="KW-0121">Carboxypeptidase</keyword>
<keyword evidence="10 16" id="KW-0573">Peptidoglycan synthesis</keyword>
<comment type="similarity">
    <text evidence="16">Belongs to the transpeptidase family. FtsI subfamily.</text>
</comment>
<gene>
    <name evidence="16" type="primary">ftsI</name>
    <name evidence="20" type="ORF">VC34_21070</name>
</gene>
<evidence type="ECO:0000256" key="10">
    <source>
        <dbReference type="ARBA" id="ARBA00022984"/>
    </source>
</evidence>
<comment type="catalytic activity">
    <reaction evidence="16">
        <text>Preferential cleavage: (Ac)2-L-Lys-D-Ala-|-D-Ala. Also transpeptidation of peptidyl-alanyl moieties that are N-acyl substituents of D-alanine.</text>
        <dbReference type="EC" id="3.4.16.4"/>
    </reaction>
</comment>
<dbReference type="Gene3D" id="3.30.450.330">
    <property type="match status" value="1"/>
</dbReference>
<sequence length="580" mass="62911">MMKLEGALFPWRFRLVVGLLGVMVAAIAWRIIDLQVVDRAFLKGQGDARSVRHIPIPAHRGLITDRNGEPLAVSTPVTTLWANAKEMQTAKEKWPALAAALGQDPKALAERLEAQANKEFIYLVRGLTPEQGQSVLDLKVPGVYGIEEFRRFYPAGEVTAHMVGFTDIDDHGREGVELAYDEWLAGVPGKRQVIKDRRGRLIKDVQVTKNAKAGKPLALSIDLRLQYLANRELRNAIIENGAKAGSLVIMDVKSGEILAMVNQPTYNPNNRRNLQPAMMRNRAMIDVFEPGSTMKAISMSAAIETGRWKPSDTVEVYPGTLQIGKYTIKDVSKSEGPVLDLTGILINSSNVGMSKVAFDIGGETIFRLAQKVGLGQDTGLGFPGERVGNLPNYREWRKAETATLSYGYGISVTAIQLVHAFSALANNGRLAPLTLIKTDKPPQTTQVLPEAVAKTMQGMLTQVIEAPRGVFRAQVPAYHVAGKSGTARKTSVGTKGYAENSYRSLFAGFGPMSDPRYAIVVVIDEPTKAGYFGGLVSAPVFSKVMSGTLRLMNITPDNLPPTQQANAAPVVPLKANGGRG</sequence>
<keyword evidence="7 16" id="KW-0812">Transmembrane</keyword>
<dbReference type="GO" id="GO:0008360">
    <property type="term" value="P:regulation of cell shape"/>
    <property type="evidence" value="ECO:0007669"/>
    <property type="project" value="UniProtKB-KW"/>
</dbReference>
<comment type="subcellular location">
    <subcellularLocation>
        <location evidence="16">Cell inner membrane</location>
        <topology evidence="16">Single-pass membrane protein</topology>
    </subcellularLocation>
    <subcellularLocation>
        <location evidence="1">Membrane</location>
    </subcellularLocation>
</comment>
<feature type="active site" description="Acyl-ester intermediate" evidence="16">
    <location>
        <position position="292"/>
    </location>
</feature>
<evidence type="ECO:0000256" key="14">
    <source>
        <dbReference type="ARBA" id="ARBA00023306"/>
    </source>
</evidence>
<dbReference type="InterPro" id="IPR001460">
    <property type="entry name" value="PCN-bd_Tpept"/>
</dbReference>
<dbReference type="InterPro" id="IPR012338">
    <property type="entry name" value="Beta-lactam/transpept-like"/>
</dbReference>
<dbReference type="GO" id="GO:0005886">
    <property type="term" value="C:plasma membrane"/>
    <property type="evidence" value="ECO:0007669"/>
    <property type="project" value="UniProtKB-SubCell"/>
</dbReference>
<feature type="domain" description="Penicillin-binding protein dimerisation" evidence="19">
    <location>
        <begin position="55"/>
        <end position="204"/>
    </location>
</feature>
<dbReference type="Gene3D" id="3.90.1310.10">
    <property type="entry name" value="Penicillin-binding protein 2a (Domain 2)"/>
    <property type="match status" value="1"/>
</dbReference>
<dbReference type="GO" id="GO:0008955">
    <property type="term" value="F:peptidoglycan glycosyltransferase activity"/>
    <property type="evidence" value="ECO:0007669"/>
    <property type="project" value="InterPro"/>
</dbReference>
<dbReference type="GO" id="GO:0009252">
    <property type="term" value="P:peptidoglycan biosynthetic process"/>
    <property type="evidence" value="ECO:0007669"/>
    <property type="project" value="UniProtKB-UniRule"/>
</dbReference>
<feature type="domain" description="Penicillin-binding protein transpeptidase" evidence="18">
    <location>
        <begin position="245"/>
        <end position="545"/>
    </location>
</feature>
<dbReference type="InterPro" id="IPR050515">
    <property type="entry name" value="Beta-lactam/transpept"/>
</dbReference>
<evidence type="ECO:0000256" key="17">
    <source>
        <dbReference type="SAM" id="MobiDB-lite"/>
    </source>
</evidence>
<evidence type="ECO:0000256" key="5">
    <source>
        <dbReference type="ARBA" id="ARBA00022645"/>
    </source>
</evidence>
<evidence type="ECO:0000256" key="6">
    <source>
        <dbReference type="ARBA" id="ARBA00022670"/>
    </source>
</evidence>
<dbReference type="GO" id="GO:0006508">
    <property type="term" value="P:proteolysis"/>
    <property type="evidence" value="ECO:0007669"/>
    <property type="project" value="UniProtKB-KW"/>
</dbReference>
<dbReference type="Gene3D" id="3.40.710.10">
    <property type="entry name" value="DD-peptidase/beta-lactamase superfamily"/>
    <property type="match status" value="1"/>
</dbReference>
<dbReference type="Pfam" id="PF03717">
    <property type="entry name" value="PBP_dimer"/>
    <property type="match status" value="1"/>
</dbReference>
<evidence type="ECO:0000256" key="4">
    <source>
        <dbReference type="ARBA" id="ARBA00022618"/>
    </source>
</evidence>
<keyword evidence="14 16" id="KW-0131">Cell cycle</keyword>
<dbReference type="SUPFAM" id="SSF56601">
    <property type="entry name" value="beta-lactamase/transpeptidase-like"/>
    <property type="match status" value="1"/>
</dbReference>
<comment type="pathway">
    <text evidence="16">Cell wall biogenesis; peptidoglycan biosynthesis.</text>
</comment>
<dbReference type="Proteomes" id="UP000033500">
    <property type="component" value="Unassembled WGS sequence"/>
</dbReference>
<keyword evidence="6 16" id="KW-0645">Protease</keyword>
<protein>
    <recommendedName>
        <fullName evidence="16">Peptidoglycan D,D-transpeptidase FtsI</fullName>
        <ecNumber evidence="16">3.4.16.4</ecNumber>
    </recommendedName>
    <alternativeName>
        <fullName evidence="16">Penicillin-binding protein 3</fullName>
        <shortName evidence="16">PBP-3</shortName>
    </alternativeName>
</protein>
<keyword evidence="8 16" id="KW-0378">Hydrolase</keyword>
<evidence type="ECO:0000313" key="20">
    <source>
        <dbReference type="EMBL" id="KJZ40540.1"/>
    </source>
</evidence>
<evidence type="ECO:0000313" key="21">
    <source>
        <dbReference type="Proteomes" id="UP000033500"/>
    </source>
</evidence>
<evidence type="ECO:0000256" key="7">
    <source>
        <dbReference type="ARBA" id="ARBA00022692"/>
    </source>
</evidence>
<dbReference type="PATRIC" id="fig|294.131.peg.3113"/>
<dbReference type="InterPro" id="IPR037532">
    <property type="entry name" value="FtsI_transpept"/>
</dbReference>
<evidence type="ECO:0000256" key="1">
    <source>
        <dbReference type="ARBA" id="ARBA00004370"/>
    </source>
</evidence>
<reference evidence="20 21" key="1">
    <citation type="submission" date="2015-03" db="EMBL/GenBank/DDBJ databases">
        <title>Comparative genomics of Pseudomonas insights into diversity of traits involved in vanlence and defense.</title>
        <authorList>
            <person name="Qin Y."/>
        </authorList>
    </citation>
    <scope>NUCLEOTIDE SEQUENCE [LARGE SCALE GENOMIC DNA]</scope>
    <source>
        <strain evidence="20 21">C3</strain>
    </source>
</reference>
<evidence type="ECO:0000256" key="9">
    <source>
        <dbReference type="ARBA" id="ARBA00022960"/>
    </source>
</evidence>
<keyword evidence="2 16" id="KW-1003">Cell membrane</keyword>
<dbReference type="Pfam" id="PF00905">
    <property type="entry name" value="Transpeptidase"/>
    <property type="match status" value="1"/>
</dbReference>
<evidence type="ECO:0000256" key="3">
    <source>
        <dbReference type="ARBA" id="ARBA00022519"/>
    </source>
</evidence>
<feature type="transmembrane region" description="Helical" evidence="16">
    <location>
        <begin position="12"/>
        <end position="32"/>
    </location>
</feature>
<dbReference type="PANTHER" id="PTHR30627:SF1">
    <property type="entry name" value="PEPTIDOGLYCAN D,D-TRANSPEPTIDASE FTSI"/>
    <property type="match status" value="1"/>
</dbReference>
<name>A0A0F4T972_PSEFL</name>
<dbReference type="EC" id="3.4.16.4" evidence="16"/>
<dbReference type="GO" id="GO:0071555">
    <property type="term" value="P:cell wall organization"/>
    <property type="evidence" value="ECO:0007669"/>
    <property type="project" value="UniProtKB-KW"/>
</dbReference>
<keyword evidence="12 16" id="KW-0472">Membrane</keyword>
<comment type="caution">
    <text evidence="20">The sequence shown here is derived from an EMBL/GenBank/DDBJ whole genome shotgun (WGS) entry which is preliminary data.</text>
</comment>
<dbReference type="GO" id="GO:0000917">
    <property type="term" value="P:division septum assembly"/>
    <property type="evidence" value="ECO:0007669"/>
    <property type="project" value="UniProtKB-KW"/>
</dbReference>
<dbReference type="HAMAP" id="MF_02080">
    <property type="entry name" value="FtsI_transpept"/>
    <property type="match status" value="1"/>
</dbReference>
<dbReference type="InterPro" id="IPR005311">
    <property type="entry name" value="PBP_dimer"/>
</dbReference>
<feature type="region of interest" description="Disordered" evidence="17">
    <location>
        <begin position="560"/>
        <end position="580"/>
    </location>
</feature>
<evidence type="ECO:0000256" key="13">
    <source>
        <dbReference type="ARBA" id="ARBA00023210"/>
    </source>
</evidence>
<organism evidence="20 21">
    <name type="scientific">Pseudomonas fluorescens</name>
    <dbReference type="NCBI Taxonomy" id="294"/>
    <lineage>
        <taxon>Bacteria</taxon>
        <taxon>Pseudomonadati</taxon>
        <taxon>Pseudomonadota</taxon>
        <taxon>Gammaproteobacteria</taxon>
        <taxon>Pseudomonadales</taxon>
        <taxon>Pseudomonadaceae</taxon>
        <taxon>Pseudomonas</taxon>
    </lineage>
</organism>
<dbReference type="UniPathway" id="UPA00219"/>
<evidence type="ECO:0000256" key="16">
    <source>
        <dbReference type="HAMAP-Rule" id="MF_02080"/>
    </source>
</evidence>
<comment type="function">
    <text evidence="16">Catalyzes cross-linking of the peptidoglycan cell wall at the division septum.</text>
</comment>
<evidence type="ECO:0000259" key="19">
    <source>
        <dbReference type="Pfam" id="PF03717"/>
    </source>
</evidence>
<evidence type="ECO:0000259" key="18">
    <source>
        <dbReference type="Pfam" id="PF00905"/>
    </source>
</evidence>
<dbReference type="InterPro" id="IPR036138">
    <property type="entry name" value="PBP_dimer_sf"/>
</dbReference>
<keyword evidence="3 16" id="KW-0997">Cell inner membrane</keyword>
<keyword evidence="11 16" id="KW-1133">Transmembrane helix</keyword>
<keyword evidence="13 16" id="KW-0717">Septation</keyword>
<keyword evidence="9 16" id="KW-0133">Cell shape</keyword>
<dbReference type="AlphaFoldDB" id="A0A0F4T972"/>
<proteinExistence type="inferred from homology"/>
<evidence type="ECO:0000256" key="11">
    <source>
        <dbReference type="ARBA" id="ARBA00022989"/>
    </source>
</evidence>
<dbReference type="GO" id="GO:0008658">
    <property type="term" value="F:penicillin binding"/>
    <property type="evidence" value="ECO:0007669"/>
    <property type="project" value="InterPro"/>
</dbReference>
<evidence type="ECO:0000256" key="12">
    <source>
        <dbReference type="ARBA" id="ARBA00023136"/>
    </source>
</evidence>
<evidence type="ECO:0000256" key="2">
    <source>
        <dbReference type="ARBA" id="ARBA00022475"/>
    </source>
</evidence>
<evidence type="ECO:0000256" key="8">
    <source>
        <dbReference type="ARBA" id="ARBA00022801"/>
    </source>
</evidence>
<dbReference type="PANTHER" id="PTHR30627">
    <property type="entry name" value="PEPTIDOGLYCAN D,D-TRANSPEPTIDASE"/>
    <property type="match status" value="1"/>
</dbReference>